<feature type="compositionally biased region" description="Basic and acidic residues" evidence="8">
    <location>
        <begin position="1"/>
        <end position="15"/>
    </location>
</feature>
<feature type="domain" description="AAA+ ATPase" evidence="9">
    <location>
        <begin position="88"/>
        <end position="223"/>
    </location>
</feature>
<dbReference type="Gene3D" id="3.40.50.300">
    <property type="entry name" value="P-loop containing nucleotide triphosphate hydrolases"/>
    <property type="match status" value="1"/>
</dbReference>
<dbReference type="InterPro" id="IPR003960">
    <property type="entry name" value="ATPase_AAA_CS"/>
</dbReference>
<sequence length="365" mass="40906">MEKLKEYRKQKEKASPTKPVENQSDDRENDGDESDDSKLFQSLLQGSIVMENVKWSDVAGLEGAKEALREAVIHPIKFPHLITGKRTPWMGVLLFGAPGTGKTYLAKAVATEAYGSTFSVSSSDLVSKWLGDNRMLVKNLFSLARKRKPSIIFIDDIDSLCCSRRENESEASQQAKTEFLAQMQGVGNDNEGILVLGATSIPWTLDPAIRRRFEKRIYVPLPEEQARIFMFKQHLGSSPNSLTESDFVTLGQKTEGYSGADISIIARDALMQPVRMVQYATHFKRVRGAVWNDPGQVMDDLWAPCSPEDPIAVEMTWKDIQDSKLQEPVVSMSHVLKSLSNTKPTVDELDLEKLKEFMEDFGQEG</sequence>
<evidence type="ECO:0000256" key="3">
    <source>
        <dbReference type="ARBA" id="ARBA00022741"/>
    </source>
</evidence>
<dbReference type="GO" id="GO:0016887">
    <property type="term" value="F:ATP hydrolysis activity"/>
    <property type="evidence" value="ECO:0007669"/>
    <property type="project" value="InterPro"/>
</dbReference>
<dbReference type="GO" id="GO:0010008">
    <property type="term" value="C:endosome membrane"/>
    <property type="evidence" value="ECO:0007669"/>
    <property type="project" value="UniProtKB-SubCell"/>
</dbReference>
<dbReference type="PROSITE" id="PS00674">
    <property type="entry name" value="AAA"/>
    <property type="match status" value="1"/>
</dbReference>
<comment type="caution">
    <text evidence="10">The sequence shown here is derived from an EMBL/GenBank/DDBJ whole genome shotgun (WGS) entry which is preliminary data.</text>
</comment>
<dbReference type="Pfam" id="PF17862">
    <property type="entry name" value="AAA_lid_3"/>
    <property type="match status" value="1"/>
</dbReference>
<dbReference type="GO" id="GO:0005524">
    <property type="term" value="F:ATP binding"/>
    <property type="evidence" value="ECO:0007669"/>
    <property type="project" value="UniProtKB-KW"/>
</dbReference>
<dbReference type="GO" id="GO:0007033">
    <property type="term" value="P:vacuole organization"/>
    <property type="evidence" value="ECO:0007669"/>
    <property type="project" value="TreeGrafter"/>
</dbReference>
<proteinExistence type="inferred from homology"/>
<evidence type="ECO:0000256" key="1">
    <source>
        <dbReference type="ARBA" id="ARBA00004481"/>
    </source>
</evidence>
<keyword evidence="6" id="KW-0472">Membrane</keyword>
<evidence type="ECO:0000256" key="8">
    <source>
        <dbReference type="SAM" id="MobiDB-lite"/>
    </source>
</evidence>
<dbReference type="Pfam" id="PF09336">
    <property type="entry name" value="Vps4_C"/>
    <property type="match status" value="1"/>
</dbReference>
<evidence type="ECO:0000313" key="11">
    <source>
        <dbReference type="Proteomes" id="UP001044222"/>
    </source>
</evidence>
<protein>
    <recommendedName>
        <fullName evidence="9">AAA+ ATPase domain-containing protein</fullName>
    </recommendedName>
</protein>
<evidence type="ECO:0000256" key="2">
    <source>
        <dbReference type="ARBA" id="ARBA00006914"/>
    </source>
</evidence>
<feature type="region of interest" description="Disordered" evidence="8">
    <location>
        <begin position="1"/>
        <end position="36"/>
    </location>
</feature>
<name>A0A9D3MN92_ANGAN</name>
<dbReference type="SMART" id="SM00382">
    <property type="entry name" value="AAA"/>
    <property type="match status" value="1"/>
</dbReference>
<evidence type="ECO:0000256" key="7">
    <source>
        <dbReference type="RuleBase" id="RU003651"/>
    </source>
</evidence>
<dbReference type="GO" id="GO:0016197">
    <property type="term" value="P:endosomal transport"/>
    <property type="evidence" value="ECO:0007669"/>
    <property type="project" value="TreeGrafter"/>
</dbReference>
<dbReference type="Gene3D" id="1.10.8.60">
    <property type="match status" value="1"/>
</dbReference>
<dbReference type="InterPro" id="IPR050304">
    <property type="entry name" value="MT-severing_AAA_ATPase"/>
</dbReference>
<comment type="similarity">
    <text evidence="2 7">Belongs to the AAA ATPase family.</text>
</comment>
<dbReference type="AlphaFoldDB" id="A0A9D3MN92"/>
<evidence type="ECO:0000256" key="4">
    <source>
        <dbReference type="ARBA" id="ARBA00022753"/>
    </source>
</evidence>
<dbReference type="InterPro" id="IPR041569">
    <property type="entry name" value="AAA_lid_3"/>
</dbReference>
<keyword evidence="3 7" id="KW-0547">Nucleotide-binding</keyword>
<dbReference type="FunFam" id="1.10.8.60:FF:000015">
    <property type="entry name" value="vacuolar protein sorting-associated protein 4A"/>
    <property type="match status" value="1"/>
</dbReference>
<evidence type="ECO:0000256" key="6">
    <source>
        <dbReference type="ARBA" id="ARBA00023136"/>
    </source>
</evidence>
<dbReference type="PANTHER" id="PTHR23074:SF72">
    <property type="entry name" value="VACUOLAR PROTEIN SORTING-ASSOCIATED PROTEIN 4B"/>
    <property type="match status" value="1"/>
</dbReference>
<accession>A0A9D3MN92</accession>
<gene>
    <name evidence="10" type="ORF">ANANG_G00082230</name>
</gene>
<evidence type="ECO:0000256" key="5">
    <source>
        <dbReference type="ARBA" id="ARBA00022840"/>
    </source>
</evidence>
<dbReference type="InterPro" id="IPR027417">
    <property type="entry name" value="P-loop_NTPase"/>
</dbReference>
<dbReference type="SUPFAM" id="SSF52540">
    <property type="entry name" value="P-loop containing nucleoside triphosphate hydrolases"/>
    <property type="match status" value="1"/>
</dbReference>
<dbReference type="InterPro" id="IPR003593">
    <property type="entry name" value="AAA+_ATPase"/>
</dbReference>
<keyword evidence="4" id="KW-0967">Endosome</keyword>
<organism evidence="10 11">
    <name type="scientific">Anguilla anguilla</name>
    <name type="common">European freshwater eel</name>
    <name type="synonym">Muraena anguilla</name>
    <dbReference type="NCBI Taxonomy" id="7936"/>
    <lineage>
        <taxon>Eukaryota</taxon>
        <taxon>Metazoa</taxon>
        <taxon>Chordata</taxon>
        <taxon>Craniata</taxon>
        <taxon>Vertebrata</taxon>
        <taxon>Euteleostomi</taxon>
        <taxon>Actinopterygii</taxon>
        <taxon>Neopterygii</taxon>
        <taxon>Teleostei</taxon>
        <taxon>Anguilliformes</taxon>
        <taxon>Anguillidae</taxon>
        <taxon>Anguilla</taxon>
    </lineage>
</organism>
<reference evidence="10" key="1">
    <citation type="submission" date="2021-01" db="EMBL/GenBank/DDBJ databases">
        <title>A chromosome-scale assembly of European eel, Anguilla anguilla.</title>
        <authorList>
            <person name="Henkel C."/>
            <person name="Jong-Raadsen S.A."/>
            <person name="Dufour S."/>
            <person name="Weltzien F.-A."/>
            <person name="Palstra A.P."/>
            <person name="Pelster B."/>
            <person name="Spaink H.P."/>
            <person name="Van Den Thillart G.E."/>
            <person name="Jansen H."/>
            <person name="Zahm M."/>
            <person name="Klopp C."/>
            <person name="Cedric C."/>
            <person name="Louis A."/>
            <person name="Berthelot C."/>
            <person name="Parey E."/>
            <person name="Roest Crollius H."/>
            <person name="Montfort J."/>
            <person name="Robinson-Rechavi M."/>
            <person name="Bucao C."/>
            <person name="Bouchez O."/>
            <person name="Gislard M."/>
            <person name="Lluch J."/>
            <person name="Milhes M."/>
            <person name="Lampietro C."/>
            <person name="Lopez Roques C."/>
            <person name="Donnadieu C."/>
            <person name="Braasch I."/>
            <person name="Desvignes T."/>
            <person name="Postlethwait J."/>
            <person name="Bobe J."/>
            <person name="Guiguen Y."/>
            <person name="Dirks R."/>
        </authorList>
    </citation>
    <scope>NUCLEOTIDE SEQUENCE</scope>
    <source>
        <strain evidence="10">Tag_6206</strain>
        <tissue evidence="10">Liver</tissue>
    </source>
</reference>
<dbReference type="PANTHER" id="PTHR23074">
    <property type="entry name" value="AAA DOMAIN-CONTAINING"/>
    <property type="match status" value="1"/>
</dbReference>
<keyword evidence="11" id="KW-1185">Reference proteome</keyword>
<dbReference type="Pfam" id="PF00004">
    <property type="entry name" value="AAA"/>
    <property type="match status" value="1"/>
</dbReference>
<evidence type="ECO:0000313" key="10">
    <source>
        <dbReference type="EMBL" id="KAG5850420.1"/>
    </source>
</evidence>
<keyword evidence="5 7" id="KW-0067">ATP-binding</keyword>
<comment type="subcellular location">
    <subcellularLocation>
        <location evidence="1">Endosome membrane</location>
        <topology evidence="1">Peripheral membrane protein</topology>
    </subcellularLocation>
</comment>
<dbReference type="InterPro" id="IPR015415">
    <property type="entry name" value="Spast_Vps4_C"/>
</dbReference>
<evidence type="ECO:0000259" key="9">
    <source>
        <dbReference type="SMART" id="SM00382"/>
    </source>
</evidence>
<dbReference type="InterPro" id="IPR003959">
    <property type="entry name" value="ATPase_AAA_core"/>
</dbReference>
<dbReference type="FunFam" id="3.40.50.300:FF:000043">
    <property type="entry name" value="Vacuolar protein sorting-associated protein 4"/>
    <property type="match status" value="1"/>
</dbReference>
<dbReference type="EMBL" id="JAFIRN010000004">
    <property type="protein sequence ID" value="KAG5850420.1"/>
    <property type="molecule type" value="Genomic_DNA"/>
</dbReference>
<dbReference type="Proteomes" id="UP001044222">
    <property type="component" value="Unassembled WGS sequence"/>
</dbReference>